<sequence length="220" mass="23979">MTTRTPGRPRAFDRDAALEKALVEFWRHGYEATSISTLTAAMGIRPPSLYAAFGDKRALFGECVRRYQERHGALVARALTEEPTAERAIARMLREMAADYTDPSHPPGCLIITATASHGPDCADVAEELRAMRLATRQSIADRIAADVRAGLLPDWTDVTGLATFFAAIVQGMSRQAQDGATRTDLERVAALAMHAWPPPPPNPPHPQAPQRPPAPPRAR</sequence>
<dbReference type="InterPro" id="IPR036271">
    <property type="entry name" value="Tet_transcr_reg_TetR-rel_C_sf"/>
</dbReference>
<dbReference type="InterPro" id="IPR001647">
    <property type="entry name" value="HTH_TetR"/>
</dbReference>
<protein>
    <submittedName>
        <fullName evidence="7">TetR/AcrR family transcriptional regulator</fullName>
    </submittedName>
</protein>
<feature type="compositionally biased region" description="Pro residues" evidence="5">
    <location>
        <begin position="197"/>
        <end position="220"/>
    </location>
</feature>
<reference evidence="8" key="1">
    <citation type="journal article" date="2019" name="Int. J. Syst. Evol. Microbiol.">
        <title>The Global Catalogue of Microorganisms (GCM) 10K type strain sequencing project: providing services to taxonomists for standard genome sequencing and annotation.</title>
        <authorList>
            <consortium name="The Broad Institute Genomics Platform"/>
            <consortium name="The Broad Institute Genome Sequencing Center for Infectious Disease"/>
            <person name="Wu L."/>
            <person name="Ma J."/>
        </authorList>
    </citation>
    <scope>NUCLEOTIDE SEQUENCE [LARGE SCALE GENOMIC DNA]</scope>
    <source>
        <strain evidence="8">JCM 16702</strain>
    </source>
</reference>
<dbReference type="SUPFAM" id="SSF48498">
    <property type="entry name" value="Tetracyclin repressor-like, C-terminal domain"/>
    <property type="match status" value="1"/>
</dbReference>
<dbReference type="PROSITE" id="PS50977">
    <property type="entry name" value="HTH_TETR_2"/>
    <property type="match status" value="1"/>
</dbReference>
<dbReference type="InterPro" id="IPR009057">
    <property type="entry name" value="Homeodomain-like_sf"/>
</dbReference>
<dbReference type="RefSeq" id="WP_344941699.1">
    <property type="nucleotide sequence ID" value="NZ_BAAAZG010000002.1"/>
</dbReference>
<evidence type="ECO:0000259" key="6">
    <source>
        <dbReference type="PROSITE" id="PS50977"/>
    </source>
</evidence>
<keyword evidence="3" id="KW-0804">Transcription</keyword>
<feature type="DNA-binding region" description="H-T-H motif" evidence="4">
    <location>
        <begin position="34"/>
        <end position="53"/>
    </location>
</feature>
<dbReference type="SUPFAM" id="SSF46689">
    <property type="entry name" value="Homeodomain-like"/>
    <property type="match status" value="1"/>
</dbReference>
<name>A0ABP7V603_9ACTN</name>
<dbReference type="Gene3D" id="1.10.10.60">
    <property type="entry name" value="Homeodomain-like"/>
    <property type="match status" value="1"/>
</dbReference>
<comment type="caution">
    <text evidence="7">The sequence shown here is derived from an EMBL/GenBank/DDBJ whole genome shotgun (WGS) entry which is preliminary data.</text>
</comment>
<dbReference type="PANTHER" id="PTHR47506">
    <property type="entry name" value="TRANSCRIPTIONAL REGULATORY PROTEIN"/>
    <property type="match status" value="1"/>
</dbReference>
<dbReference type="Pfam" id="PF16925">
    <property type="entry name" value="TetR_C_13"/>
    <property type="match status" value="1"/>
</dbReference>
<keyword evidence="2 4" id="KW-0238">DNA-binding</keyword>
<evidence type="ECO:0000256" key="5">
    <source>
        <dbReference type="SAM" id="MobiDB-lite"/>
    </source>
</evidence>
<feature type="region of interest" description="Disordered" evidence="5">
    <location>
        <begin position="195"/>
        <end position="220"/>
    </location>
</feature>
<dbReference type="InterPro" id="IPR011075">
    <property type="entry name" value="TetR_C"/>
</dbReference>
<proteinExistence type="predicted"/>
<keyword evidence="8" id="KW-1185">Reference proteome</keyword>
<evidence type="ECO:0000256" key="4">
    <source>
        <dbReference type="PROSITE-ProRule" id="PRU00335"/>
    </source>
</evidence>
<feature type="domain" description="HTH tetR-type" evidence="6">
    <location>
        <begin position="11"/>
        <end position="71"/>
    </location>
</feature>
<keyword evidence="1" id="KW-0805">Transcription regulation</keyword>
<evidence type="ECO:0000256" key="2">
    <source>
        <dbReference type="ARBA" id="ARBA00023125"/>
    </source>
</evidence>
<dbReference type="PANTHER" id="PTHR47506:SF1">
    <property type="entry name" value="HTH-TYPE TRANSCRIPTIONAL REGULATOR YJDC"/>
    <property type="match status" value="1"/>
</dbReference>
<gene>
    <name evidence="7" type="ORF">GCM10022214_11290</name>
</gene>
<dbReference type="Pfam" id="PF00440">
    <property type="entry name" value="TetR_N"/>
    <property type="match status" value="1"/>
</dbReference>
<evidence type="ECO:0000256" key="3">
    <source>
        <dbReference type="ARBA" id="ARBA00023163"/>
    </source>
</evidence>
<evidence type="ECO:0000313" key="8">
    <source>
        <dbReference type="Proteomes" id="UP001500683"/>
    </source>
</evidence>
<dbReference type="Gene3D" id="1.10.357.10">
    <property type="entry name" value="Tetracycline Repressor, domain 2"/>
    <property type="match status" value="1"/>
</dbReference>
<accession>A0ABP7V603</accession>
<organism evidence="7 8">
    <name type="scientific">Actinomadura miaoliensis</name>
    <dbReference type="NCBI Taxonomy" id="430685"/>
    <lineage>
        <taxon>Bacteria</taxon>
        <taxon>Bacillati</taxon>
        <taxon>Actinomycetota</taxon>
        <taxon>Actinomycetes</taxon>
        <taxon>Streptosporangiales</taxon>
        <taxon>Thermomonosporaceae</taxon>
        <taxon>Actinomadura</taxon>
    </lineage>
</organism>
<dbReference type="Proteomes" id="UP001500683">
    <property type="component" value="Unassembled WGS sequence"/>
</dbReference>
<evidence type="ECO:0000256" key="1">
    <source>
        <dbReference type="ARBA" id="ARBA00023015"/>
    </source>
</evidence>
<dbReference type="EMBL" id="BAAAZG010000002">
    <property type="protein sequence ID" value="GAA4060328.1"/>
    <property type="molecule type" value="Genomic_DNA"/>
</dbReference>
<evidence type="ECO:0000313" key="7">
    <source>
        <dbReference type="EMBL" id="GAA4060328.1"/>
    </source>
</evidence>